<keyword evidence="1" id="KW-0812">Transmembrane</keyword>
<feature type="transmembrane region" description="Helical" evidence="1">
    <location>
        <begin position="28"/>
        <end position="50"/>
    </location>
</feature>
<evidence type="ECO:0008006" key="4">
    <source>
        <dbReference type="Google" id="ProtNLM"/>
    </source>
</evidence>
<protein>
    <recommendedName>
        <fullName evidence="4">DUF202 domain-containing protein</fullName>
    </recommendedName>
</protein>
<gene>
    <name evidence="2" type="ORF">IU514_07145</name>
</gene>
<keyword evidence="1" id="KW-1133">Transmembrane helix</keyword>
<evidence type="ECO:0000313" key="2">
    <source>
        <dbReference type="EMBL" id="MBF6023801.1"/>
    </source>
</evidence>
<dbReference type="Proteomes" id="UP001429984">
    <property type="component" value="Unassembled WGS sequence"/>
</dbReference>
<evidence type="ECO:0000256" key="1">
    <source>
        <dbReference type="SAM" id="Phobius"/>
    </source>
</evidence>
<keyword evidence="3" id="KW-1185">Reference proteome</keyword>
<reference evidence="2 3" key="1">
    <citation type="submission" date="2020-11" db="EMBL/GenBank/DDBJ databases">
        <title>Draft Genome Sequence and Secondary Metabolite Biosynthetic Potential of the Lysobacter niastensis Type strain DSM 18481.</title>
        <authorList>
            <person name="Turrini P."/>
            <person name="Artuso I."/>
            <person name="Tescari M."/>
            <person name="Lugli G.A."/>
            <person name="Frangipani E."/>
            <person name="Ventura M."/>
            <person name="Visca P."/>
        </authorList>
    </citation>
    <scope>NUCLEOTIDE SEQUENCE [LARGE SCALE GENOMIC DNA]</scope>
    <source>
        <strain evidence="2 3">DSM 18481</strain>
    </source>
</reference>
<sequence>MFFYDRLFVSMYALSGRTNSDSHPSSTAAWILLSGLQSANVLALLFFRMYMIESGIGLTRSVIFLIIGSLLVLNAVYIALRGNKVLARQSSLSPVLAIAYAALSVFALLGVMGAMYMRVADRVAG</sequence>
<proteinExistence type="predicted"/>
<feature type="transmembrane region" description="Helical" evidence="1">
    <location>
        <begin position="62"/>
        <end position="80"/>
    </location>
</feature>
<comment type="caution">
    <text evidence="2">The sequence shown here is derived from an EMBL/GenBank/DDBJ whole genome shotgun (WGS) entry which is preliminary data.</text>
</comment>
<evidence type="ECO:0000313" key="3">
    <source>
        <dbReference type="Proteomes" id="UP001429984"/>
    </source>
</evidence>
<dbReference type="RefSeq" id="WP_194930384.1">
    <property type="nucleotide sequence ID" value="NZ_JADLZT010000003.1"/>
</dbReference>
<accession>A0ABS0B4Y9</accession>
<name>A0ABS0B4Y9_9GAMM</name>
<feature type="transmembrane region" description="Helical" evidence="1">
    <location>
        <begin position="92"/>
        <end position="116"/>
    </location>
</feature>
<organism evidence="2 3">
    <name type="scientific">Lysobacter niastensis</name>
    <dbReference type="NCBI Taxonomy" id="380629"/>
    <lineage>
        <taxon>Bacteria</taxon>
        <taxon>Pseudomonadati</taxon>
        <taxon>Pseudomonadota</taxon>
        <taxon>Gammaproteobacteria</taxon>
        <taxon>Lysobacterales</taxon>
        <taxon>Lysobacteraceae</taxon>
        <taxon>Lysobacter</taxon>
    </lineage>
</organism>
<keyword evidence="1" id="KW-0472">Membrane</keyword>
<dbReference type="EMBL" id="JADLZT010000003">
    <property type="protein sequence ID" value="MBF6023801.1"/>
    <property type="molecule type" value="Genomic_DNA"/>
</dbReference>